<reference evidence="2 3" key="1">
    <citation type="submission" date="2015-09" db="EMBL/GenBank/DDBJ databases">
        <title>Genome sequence of Oxobacter pfennigii DSM 3222.</title>
        <authorList>
            <person name="Poehlein A."/>
            <person name="Bengelsdorf F.R."/>
            <person name="Schiel-Bengelsdorf B."/>
            <person name="Duerre P."/>
            <person name="Daniel R."/>
        </authorList>
    </citation>
    <scope>NUCLEOTIDE SEQUENCE [LARGE SCALE GENOMIC DNA]</scope>
    <source>
        <strain evidence="2 3">DSM 3222</strain>
    </source>
</reference>
<dbReference type="RefSeq" id="WP_054875411.1">
    <property type="nucleotide sequence ID" value="NZ_LKET01000032.1"/>
</dbReference>
<dbReference type="Proteomes" id="UP000050326">
    <property type="component" value="Unassembled WGS sequence"/>
</dbReference>
<dbReference type="OrthoDB" id="47603at2"/>
<evidence type="ECO:0000313" key="2">
    <source>
        <dbReference type="EMBL" id="KPU44223.1"/>
    </source>
</evidence>
<protein>
    <submittedName>
        <fullName evidence="2">Uncharacterized protein</fullName>
    </submittedName>
</protein>
<dbReference type="AlphaFoldDB" id="A0A0P8W943"/>
<name>A0A0P8W943_9CLOT</name>
<dbReference type="PATRIC" id="fig|36849.3.peg.2516"/>
<keyword evidence="1" id="KW-0812">Transmembrane</keyword>
<sequence>MKRWPGMRSGDKILIAFLVICIIGGYIVNRFINVESNKKNVVIKVDDNVIKTLTVNEKTDNKIYDFQFKNNTGYIELKDGKVRMLEMIKDICPEGVCSDTGWISKKYETIVCLPNKIIIFIEQNKEGDVDAVAY</sequence>
<keyword evidence="1" id="KW-1133">Transmembrane helix</keyword>
<evidence type="ECO:0000256" key="1">
    <source>
        <dbReference type="SAM" id="Phobius"/>
    </source>
</evidence>
<accession>A0A0P8W943</accession>
<dbReference type="InterPro" id="IPR038690">
    <property type="entry name" value="NusG_2_sf"/>
</dbReference>
<dbReference type="Gene3D" id="2.60.320.10">
    <property type="entry name" value="N-utilization substance G protein NusG, insert domain"/>
    <property type="match status" value="1"/>
</dbReference>
<feature type="transmembrane region" description="Helical" evidence="1">
    <location>
        <begin position="12"/>
        <end position="32"/>
    </location>
</feature>
<organism evidence="2 3">
    <name type="scientific">Oxobacter pfennigii</name>
    <dbReference type="NCBI Taxonomy" id="36849"/>
    <lineage>
        <taxon>Bacteria</taxon>
        <taxon>Bacillati</taxon>
        <taxon>Bacillota</taxon>
        <taxon>Clostridia</taxon>
        <taxon>Eubacteriales</taxon>
        <taxon>Clostridiaceae</taxon>
        <taxon>Oxobacter</taxon>
    </lineage>
</organism>
<dbReference type="CDD" id="cd09846">
    <property type="entry name" value="DUF1312"/>
    <property type="match status" value="1"/>
</dbReference>
<gene>
    <name evidence="2" type="ORF">OXPF_23910</name>
</gene>
<evidence type="ECO:0000313" key="3">
    <source>
        <dbReference type="Proteomes" id="UP000050326"/>
    </source>
</evidence>
<keyword evidence="1" id="KW-0472">Membrane</keyword>
<comment type="caution">
    <text evidence="2">The sequence shown here is derived from an EMBL/GenBank/DDBJ whole genome shotgun (WGS) entry which is preliminary data.</text>
</comment>
<keyword evidence="3" id="KW-1185">Reference proteome</keyword>
<dbReference type="Pfam" id="PF07009">
    <property type="entry name" value="NusG_II"/>
    <property type="match status" value="1"/>
</dbReference>
<proteinExistence type="predicted"/>
<dbReference type="EMBL" id="LKET01000032">
    <property type="protein sequence ID" value="KPU44223.1"/>
    <property type="molecule type" value="Genomic_DNA"/>
</dbReference>
<dbReference type="STRING" id="36849.OXPF_23910"/>